<dbReference type="AlphaFoldDB" id="A0A1I4LN49"/>
<dbReference type="InterPro" id="IPR036282">
    <property type="entry name" value="Glutathione-S-Trfase_C_sf"/>
</dbReference>
<dbReference type="Proteomes" id="UP000198519">
    <property type="component" value="Unassembled WGS sequence"/>
</dbReference>
<dbReference type="STRING" id="488535.SAMN04487963_0549"/>
<dbReference type="CDD" id="cd00570">
    <property type="entry name" value="GST_N_family"/>
    <property type="match status" value="1"/>
</dbReference>
<dbReference type="CDD" id="cd00299">
    <property type="entry name" value="GST_C_family"/>
    <property type="match status" value="1"/>
</dbReference>
<dbReference type="Gene3D" id="3.40.30.110">
    <property type="match status" value="2"/>
</dbReference>
<dbReference type="InterPro" id="IPR004046">
    <property type="entry name" value="GST_C"/>
</dbReference>
<sequence>MPDLILYHYAMSPFSEKIRAMLGYAGLEWYSVTTREMPPRPQLERLTGGYRKIPVAQRGADVFCDTRTIATEIARLSGKPELALENCDPEIQAYVQNVDLEVFLCCLMTSGSWALSRKVLASMSLLDVGRLLWDRIKVGRQSSVKARGLRNPKARVREHLLATEERLRDQPFLFGESPCHADFATYHSLWFMREYAESPQLDGFDHLLAWMDRIRDFGHGGRQELTAEQALAFASEAEPEAVPHDWRRGRLIGREVSIAPSDYAQEPTYGVLVAEGPDQWILERNQDDLGRLHVHLPSHGYTLAPVWPEPGTESAG</sequence>
<keyword evidence="2" id="KW-0808">Transferase</keyword>
<dbReference type="Pfam" id="PF13417">
    <property type="entry name" value="GST_N_3"/>
    <property type="match status" value="1"/>
</dbReference>
<dbReference type="SUPFAM" id="SSF52833">
    <property type="entry name" value="Thioredoxin-like"/>
    <property type="match status" value="1"/>
</dbReference>
<dbReference type="SUPFAM" id="SSF47616">
    <property type="entry name" value="GST C-terminal domain-like"/>
    <property type="match status" value="1"/>
</dbReference>
<dbReference type="PROSITE" id="PS50404">
    <property type="entry name" value="GST_NTER"/>
    <property type="match status" value="1"/>
</dbReference>
<feature type="domain" description="GST N-terminal" evidence="1">
    <location>
        <begin position="2"/>
        <end position="81"/>
    </location>
</feature>
<dbReference type="InterPro" id="IPR004045">
    <property type="entry name" value="Glutathione_S-Trfase_N"/>
</dbReference>
<evidence type="ECO:0000313" key="3">
    <source>
        <dbReference type="Proteomes" id="UP000198519"/>
    </source>
</evidence>
<accession>A0A1I4LN49</accession>
<dbReference type="OrthoDB" id="5791869at2"/>
<organism evidence="2 3">
    <name type="scientific">Marinobacter zhejiangensis</name>
    <dbReference type="NCBI Taxonomy" id="488535"/>
    <lineage>
        <taxon>Bacteria</taxon>
        <taxon>Pseudomonadati</taxon>
        <taxon>Pseudomonadota</taxon>
        <taxon>Gammaproteobacteria</taxon>
        <taxon>Pseudomonadales</taxon>
        <taxon>Marinobacteraceae</taxon>
        <taxon>Marinobacter</taxon>
    </lineage>
</organism>
<keyword evidence="3" id="KW-1185">Reference proteome</keyword>
<dbReference type="InterPro" id="IPR036249">
    <property type="entry name" value="Thioredoxin-like_sf"/>
</dbReference>
<dbReference type="Pfam" id="PF00043">
    <property type="entry name" value="GST_C"/>
    <property type="match status" value="1"/>
</dbReference>
<reference evidence="3" key="1">
    <citation type="submission" date="2016-10" db="EMBL/GenBank/DDBJ databases">
        <authorList>
            <person name="Varghese N."/>
            <person name="Submissions S."/>
        </authorList>
    </citation>
    <scope>NUCLEOTIDE SEQUENCE [LARGE SCALE GENOMIC DNA]</scope>
    <source>
        <strain evidence="3">CGMCC 1.7061</strain>
    </source>
</reference>
<dbReference type="GO" id="GO:0016740">
    <property type="term" value="F:transferase activity"/>
    <property type="evidence" value="ECO:0007669"/>
    <property type="project" value="UniProtKB-KW"/>
</dbReference>
<evidence type="ECO:0000259" key="1">
    <source>
        <dbReference type="PROSITE" id="PS50404"/>
    </source>
</evidence>
<protein>
    <submittedName>
        <fullName evidence="2">Glutathione S-transferase</fullName>
    </submittedName>
</protein>
<dbReference type="EMBL" id="FOUE01000001">
    <property type="protein sequence ID" value="SFL92017.1"/>
    <property type="molecule type" value="Genomic_DNA"/>
</dbReference>
<name>A0A1I4LN49_9GAMM</name>
<dbReference type="RefSeq" id="WP_092020349.1">
    <property type="nucleotide sequence ID" value="NZ_FOUE01000001.1"/>
</dbReference>
<proteinExistence type="predicted"/>
<gene>
    <name evidence="2" type="ORF">SAMN04487963_0549</name>
</gene>
<evidence type="ECO:0000313" key="2">
    <source>
        <dbReference type="EMBL" id="SFL92017.1"/>
    </source>
</evidence>